<gene>
    <name evidence="7" type="ORF">Ga0061063_2155</name>
</gene>
<dbReference type="RefSeq" id="WP_054285796.1">
    <property type="nucleotide sequence ID" value="NZ_CYHA01000004.1"/>
</dbReference>
<evidence type="ECO:0000313" key="7">
    <source>
        <dbReference type="EMBL" id="CUA84665.1"/>
    </source>
</evidence>
<keyword evidence="8" id="KW-1185">Reference proteome</keyword>
<evidence type="ECO:0000256" key="5">
    <source>
        <dbReference type="SAM" id="Phobius"/>
    </source>
</evidence>
<comment type="subcellular location">
    <subcellularLocation>
        <location evidence="1">Membrane</location>
    </subcellularLocation>
</comment>
<dbReference type="Gene3D" id="2.30.30.60">
    <property type="match status" value="1"/>
</dbReference>
<dbReference type="InterPro" id="IPR010920">
    <property type="entry name" value="LSM_dom_sf"/>
</dbReference>
<evidence type="ECO:0000313" key="8">
    <source>
        <dbReference type="Proteomes" id="UP000243535"/>
    </source>
</evidence>
<dbReference type="STRING" id="375574.GCA_001418035_01943"/>
<organism evidence="7 8">
    <name type="scientific">Gulbenkiania indica</name>
    <dbReference type="NCBI Taxonomy" id="375574"/>
    <lineage>
        <taxon>Bacteria</taxon>
        <taxon>Pseudomonadati</taxon>
        <taxon>Pseudomonadota</taxon>
        <taxon>Betaproteobacteria</taxon>
        <taxon>Neisseriales</taxon>
        <taxon>Chromobacteriaceae</taxon>
        <taxon>Gulbenkiania</taxon>
    </lineage>
</organism>
<dbReference type="OrthoDB" id="9775421at2"/>
<dbReference type="PANTHER" id="PTHR30566">
    <property type="entry name" value="YNAI-RELATED MECHANOSENSITIVE ION CHANNEL"/>
    <property type="match status" value="1"/>
</dbReference>
<dbReference type="InterPro" id="IPR023408">
    <property type="entry name" value="MscS_beta-dom_sf"/>
</dbReference>
<dbReference type="AlphaFoldDB" id="A0A0K6H1A9"/>
<dbReference type="EMBL" id="CYHA01000004">
    <property type="protein sequence ID" value="CUA84665.1"/>
    <property type="molecule type" value="Genomic_DNA"/>
</dbReference>
<evidence type="ECO:0000256" key="4">
    <source>
        <dbReference type="ARBA" id="ARBA00023136"/>
    </source>
</evidence>
<evidence type="ECO:0000259" key="6">
    <source>
        <dbReference type="Pfam" id="PF00924"/>
    </source>
</evidence>
<dbReference type="GO" id="GO:0008381">
    <property type="term" value="F:mechanosensitive monoatomic ion channel activity"/>
    <property type="evidence" value="ECO:0007669"/>
    <property type="project" value="UniProtKB-ARBA"/>
</dbReference>
<feature type="transmembrane region" description="Helical" evidence="5">
    <location>
        <begin position="15"/>
        <end position="36"/>
    </location>
</feature>
<accession>A0A0K6H1A9</accession>
<sequence>MQSLLDWASHLEHGLVIDIMRSILLVLLLVLSRMGLQRALGSNPNLPVESRRRWSVNIRNGLIGLGLVGLVTIWAKELETLAVSLVAVAAALVLATKELIMCFAGSFLRAMGNSYGLGSHIEVAQYRGRVVDINLFSTTIMEIGPAHEAHLLSGRAISFPNSLLLTNPVIRENYMGEYVVHMITVPMGWAISPTVGLALLKEVAEKVCLPHVEAARRHMERIEARHLVDTPSVDPILSVQPIDDKIYRMLLRVAIPARERQRVEQAILKEFLDRVHPLRQAPPSVGPTQPA</sequence>
<reference evidence="8" key="1">
    <citation type="submission" date="2015-08" db="EMBL/GenBank/DDBJ databases">
        <authorList>
            <person name="Varghese N."/>
        </authorList>
    </citation>
    <scope>NUCLEOTIDE SEQUENCE [LARGE SCALE GENOMIC DNA]</scope>
    <source>
        <strain evidence="8">DSM 17901</strain>
    </source>
</reference>
<evidence type="ECO:0000256" key="1">
    <source>
        <dbReference type="ARBA" id="ARBA00004370"/>
    </source>
</evidence>
<dbReference type="SUPFAM" id="SSF50182">
    <property type="entry name" value="Sm-like ribonucleoproteins"/>
    <property type="match status" value="1"/>
</dbReference>
<evidence type="ECO:0000256" key="3">
    <source>
        <dbReference type="ARBA" id="ARBA00022989"/>
    </source>
</evidence>
<protein>
    <submittedName>
        <fullName evidence="7">Small-conductance mechanosensitive channel</fullName>
    </submittedName>
</protein>
<feature type="domain" description="Mechanosensitive ion channel MscS" evidence="6">
    <location>
        <begin position="100"/>
        <end position="169"/>
    </location>
</feature>
<dbReference type="PANTHER" id="PTHR30566:SF27">
    <property type="entry name" value="MECHANOSENSITIVE ION CHANNEL PROTEIN"/>
    <property type="match status" value="1"/>
</dbReference>
<keyword evidence="2 5" id="KW-0812">Transmembrane</keyword>
<dbReference type="Proteomes" id="UP000243535">
    <property type="component" value="Unassembled WGS sequence"/>
</dbReference>
<feature type="transmembrane region" description="Helical" evidence="5">
    <location>
        <begin position="57"/>
        <end position="75"/>
    </location>
</feature>
<evidence type="ECO:0000256" key="2">
    <source>
        <dbReference type="ARBA" id="ARBA00022692"/>
    </source>
</evidence>
<keyword evidence="4 5" id="KW-0472">Membrane</keyword>
<feature type="transmembrane region" description="Helical" evidence="5">
    <location>
        <begin position="81"/>
        <end position="108"/>
    </location>
</feature>
<keyword evidence="3 5" id="KW-1133">Transmembrane helix</keyword>
<dbReference type="GO" id="GO:0016020">
    <property type="term" value="C:membrane"/>
    <property type="evidence" value="ECO:0007669"/>
    <property type="project" value="UniProtKB-SubCell"/>
</dbReference>
<name>A0A0K6H1A9_9NEIS</name>
<dbReference type="InterPro" id="IPR006685">
    <property type="entry name" value="MscS_channel_2nd"/>
</dbReference>
<dbReference type="Pfam" id="PF00924">
    <property type="entry name" value="MS_channel_2nd"/>
    <property type="match status" value="1"/>
</dbReference>
<proteinExistence type="predicted"/>